<feature type="transmembrane region" description="Helical" evidence="1">
    <location>
        <begin position="12"/>
        <end position="32"/>
    </location>
</feature>
<dbReference type="RefSeq" id="WP_012376120.1">
    <property type="nucleotide sequence ID" value="NC_010571.1"/>
</dbReference>
<proteinExistence type="predicted"/>
<dbReference type="HOGENOM" id="CLU_2570466_0_0_0"/>
<dbReference type="STRING" id="452637.Oter_3312"/>
<protein>
    <submittedName>
        <fullName evidence="2">Uncharacterized protein</fullName>
    </submittedName>
</protein>
<keyword evidence="1" id="KW-1133">Transmembrane helix</keyword>
<evidence type="ECO:0000256" key="1">
    <source>
        <dbReference type="SAM" id="Phobius"/>
    </source>
</evidence>
<keyword evidence="3" id="KW-1185">Reference proteome</keyword>
<feature type="transmembrane region" description="Helical" evidence="1">
    <location>
        <begin position="38"/>
        <end position="59"/>
    </location>
</feature>
<organism evidence="2 3">
    <name type="scientific">Opitutus terrae (strain DSM 11246 / JCM 15787 / PB90-1)</name>
    <dbReference type="NCBI Taxonomy" id="452637"/>
    <lineage>
        <taxon>Bacteria</taxon>
        <taxon>Pseudomonadati</taxon>
        <taxon>Verrucomicrobiota</taxon>
        <taxon>Opitutia</taxon>
        <taxon>Opitutales</taxon>
        <taxon>Opitutaceae</taxon>
        <taxon>Opitutus</taxon>
    </lineage>
</organism>
<name>B1ZTD7_OPITP</name>
<reference evidence="2 3" key="1">
    <citation type="journal article" date="2011" name="J. Bacteriol.">
        <title>Genome sequence of the verrucomicrobium Opitutus terrae PB90-1, an abundant inhabitant of rice paddy soil ecosystems.</title>
        <authorList>
            <person name="van Passel M.W."/>
            <person name="Kant R."/>
            <person name="Palva A."/>
            <person name="Copeland A."/>
            <person name="Lucas S."/>
            <person name="Lapidus A."/>
            <person name="Glavina del Rio T."/>
            <person name="Pitluck S."/>
            <person name="Goltsman E."/>
            <person name="Clum A."/>
            <person name="Sun H."/>
            <person name="Schmutz J."/>
            <person name="Larimer F.W."/>
            <person name="Land M.L."/>
            <person name="Hauser L."/>
            <person name="Kyrpides N."/>
            <person name="Mikhailova N."/>
            <person name="Richardson P.P."/>
            <person name="Janssen P.H."/>
            <person name="de Vos W.M."/>
            <person name="Smidt H."/>
        </authorList>
    </citation>
    <scope>NUCLEOTIDE SEQUENCE [LARGE SCALE GENOMIC DNA]</scope>
    <source>
        <strain evidence="3">DSM 11246 / JCM 15787 / PB90-1</strain>
    </source>
</reference>
<keyword evidence="1" id="KW-0812">Transmembrane</keyword>
<evidence type="ECO:0000313" key="2">
    <source>
        <dbReference type="EMBL" id="ACB76591.1"/>
    </source>
</evidence>
<sequence>MKNVAANLRPWIAGVLTAFLGVALARVVAPSFEGNLRIYTTVAGQLLALTGLLILCLGIRRRIKHAVSAGATDHSNSNPTN</sequence>
<accession>B1ZTD7</accession>
<keyword evidence="1" id="KW-0472">Membrane</keyword>
<dbReference type="AlphaFoldDB" id="B1ZTD7"/>
<dbReference type="EMBL" id="CP001032">
    <property type="protein sequence ID" value="ACB76591.1"/>
    <property type="molecule type" value="Genomic_DNA"/>
</dbReference>
<evidence type="ECO:0000313" key="3">
    <source>
        <dbReference type="Proteomes" id="UP000007013"/>
    </source>
</evidence>
<dbReference type="KEGG" id="ote:Oter_3312"/>
<dbReference type="Proteomes" id="UP000007013">
    <property type="component" value="Chromosome"/>
</dbReference>
<gene>
    <name evidence="2" type="ordered locus">Oter_3312</name>
</gene>